<reference evidence="1" key="1">
    <citation type="submission" date="2015-07" db="EMBL/GenBank/DDBJ databases">
        <title>MeaNS - Measles Nucleotide Surveillance Program.</title>
        <authorList>
            <person name="Tran T."/>
            <person name="Druce J."/>
        </authorList>
    </citation>
    <scope>NUCLEOTIDE SEQUENCE</scope>
    <source>
        <strain evidence="1">UCB-OBI-ISO-001</strain>
        <tissue evidence="1">Gonad</tissue>
    </source>
</reference>
<name>A0A0L8FMY2_OCTBM</name>
<organism evidence="1">
    <name type="scientific">Octopus bimaculoides</name>
    <name type="common">California two-spotted octopus</name>
    <dbReference type="NCBI Taxonomy" id="37653"/>
    <lineage>
        <taxon>Eukaryota</taxon>
        <taxon>Metazoa</taxon>
        <taxon>Spiralia</taxon>
        <taxon>Lophotrochozoa</taxon>
        <taxon>Mollusca</taxon>
        <taxon>Cephalopoda</taxon>
        <taxon>Coleoidea</taxon>
        <taxon>Octopodiformes</taxon>
        <taxon>Octopoda</taxon>
        <taxon>Incirrata</taxon>
        <taxon>Octopodidae</taxon>
        <taxon>Octopus</taxon>
    </lineage>
</organism>
<accession>A0A0L8FMY2</accession>
<evidence type="ECO:0000313" key="1">
    <source>
        <dbReference type="EMBL" id="KOF65765.1"/>
    </source>
</evidence>
<gene>
    <name evidence="1" type="ORF">OCBIM_22014460mg</name>
</gene>
<sequence>MIKMIPPTGLSKEGEACFFCTVAVLKECIWRTRMEGLGTGSYMSGPGLLNYFKYHLKSKIGLVKRTLSARVYEQRWKEVVKKVVVSHPN</sequence>
<dbReference type="AlphaFoldDB" id="A0A0L8FMY2"/>
<proteinExistence type="predicted"/>
<protein>
    <submittedName>
        <fullName evidence="1">Uncharacterized protein</fullName>
    </submittedName>
</protein>
<dbReference type="EMBL" id="KQ428942">
    <property type="protein sequence ID" value="KOF65765.1"/>
    <property type="molecule type" value="Genomic_DNA"/>
</dbReference>